<accession>A0AA41UGR1</accession>
<keyword evidence="1" id="KW-0812">Transmembrane</keyword>
<dbReference type="EMBL" id="JALGAR010000001">
    <property type="protein sequence ID" value="MCI4657594.1"/>
    <property type="molecule type" value="Genomic_DNA"/>
</dbReference>
<feature type="chain" id="PRO_5041299067" description="MFS transporter" evidence="2">
    <location>
        <begin position="28"/>
        <end position="229"/>
    </location>
</feature>
<name>A0AA41UGR1_9MICO</name>
<feature type="transmembrane region" description="Helical" evidence="1">
    <location>
        <begin position="67"/>
        <end position="88"/>
    </location>
</feature>
<keyword evidence="4" id="KW-1185">Reference proteome</keyword>
<evidence type="ECO:0000313" key="3">
    <source>
        <dbReference type="EMBL" id="MCI4657594.1"/>
    </source>
</evidence>
<comment type="caution">
    <text evidence="3">The sequence shown here is derived from an EMBL/GenBank/DDBJ whole genome shotgun (WGS) entry which is preliminary data.</text>
</comment>
<dbReference type="RefSeq" id="WP_243011451.1">
    <property type="nucleotide sequence ID" value="NZ_JALGAR010000001.1"/>
</dbReference>
<feature type="signal peptide" evidence="2">
    <location>
        <begin position="1"/>
        <end position="27"/>
    </location>
</feature>
<gene>
    <name evidence="3" type="ORF">MQH31_07195</name>
</gene>
<dbReference type="Proteomes" id="UP001165341">
    <property type="component" value="Unassembled WGS sequence"/>
</dbReference>
<keyword evidence="2" id="KW-0732">Signal</keyword>
<feature type="transmembrane region" description="Helical" evidence="1">
    <location>
        <begin position="37"/>
        <end position="55"/>
    </location>
</feature>
<keyword evidence="1" id="KW-1133">Transmembrane helix</keyword>
<reference evidence="3" key="1">
    <citation type="submission" date="2022-03" db="EMBL/GenBank/DDBJ databases">
        <title>Cryobacterium sp. nov. strain ZS14-85, isolated from Antarctic soil.</title>
        <authorList>
            <person name="Li J."/>
            <person name="Niu G."/>
        </authorList>
    </citation>
    <scope>NUCLEOTIDE SEQUENCE</scope>
    <source>
        <strain evidence="3">ZS14-85</strain>
    </source>
</reference>
<evidence type="ECO:0000256" key="2">
    <source>
        <dbReference type="SAM" id="SignalP"/>
    </source>
</evidence>
<organism evidence="3 4">
    <name type="scientific">Cryobacterium zhongshanensis</name>
    <dbReference type="NCBI Taxonomy" id="2928153"/>
    <lineage>
        <taxon>Bacteria</taxon>
        <taxon>Bacillati</taxon>
        <taxon>Actinomycetota</taxon>
        <taxon>Actinomycetes</taxon>
        <taxon>Micrococcales</taxon>
        <taxon>Microbacteriaceae</taxon>
        <taxon>Cryobacterium</taxon>
    </lineage>
</organism>
<protein>
    <recommendedName>
        <fullName evidence="5">MFS transporter</fullName>
    </recommendedName>
</protein>
<keyword evidence="1" id="KW-0472">Membrane</keyword>
<evidence type="ECO:0008006" key="5">
    <source>
        <dbReference type="Google" id="ProtNLM"/>
    </source>
</evidence>
<proteinExistence type="predicted"/>
<feature type="transmembrane region" description="Helical" evidence="1">
    <location>
        <begin position="139"/>
        <end position="156"/>
    </location>
</feature>
<evidence type="ECO:0000313" key="4">
    <source>
        <dbReference type="Proteomes" id="UP001165341"/>
    </source>
</evidence>
<evidence type="ECO:0000256" key="1">
    <source>
        <dbReference type="SAM" id="Phobius"/>
    </source>
</evidence>
<dbReference type="AlphaFoldDB" id="A0AA41UGR1"/>
<sequence length="229" mass="23428">MTTRGARLVRGWLTASVAVFVAAFAHAAGGGSRPGELGTVLALVVSGLVCTFLAGRSLSLFRMSASVVVSQFLFHILFGLGGGTAGALTVVGGSHHGSVTVVSDPHAAMGPMAMGPMPMVSMGLGSSGTGAAASSQMDAWMWLAHVGAALVTIIALRHGEAAFRVLFDLVGLLASYLNAAWHLHDDLVIVVRRGLGDGVPRSCAAALTDFGVLRSSVWRRGPPPALPSF</sequence>